<sequence>MTEEDVDPRQRYQSVLATVDAQTSPKQRPGVRPETVYLCCVAHGQYSKSGVKASLQAALDNDDAIAYRDHDGDLRFCLVTEDAVDRLVAEYPETRQTDRIKSVLEGQS</sequence>
<comment type="caution">
    <text evidence="1">The sequence shown here is derived from an EMBL/GenBank/DDBJ whole genome shotgun (WGS) entry which is preliminary data.</text>
</comment>
<dbReference type="Proteomes" id="UP001259659">
    <property type="component" value="Unassembled WGS sequence"/>
</dbReference>
<organism evidence="1 2">
    <name type="scientific">Haloarcula saliterrae</name>
    <dbReference type="NCBI Taxonomy" id="2950534"/>
    <lineage>
        <taxon>Archaea</taxon>
        <taxon>Methanobacteriati</taxon>
        <taxon>Methanobacteriota</taxon>
        <taxon>Stenosarchaea group</taxon>
        <taxon>Halobacteria</taxon>
        <taxon>Halobacteriales</taxon>
        <taxon>Haloarculaceae</taxon>
        <taxon>Haloarcula</taxon>
    </lineage>
</organism>
<accession>A0ABU2F8I4</accession>
<name>A0ABU2F8I4_9EURY</name>
<keyword evidence="2" id="KW-1185">Reference proteome</keyword>
<evidence type="ECO:0000313" key="2">
    <source>
        <dbReference type="Proteomes" id="UP001259659"/>
    </source>
</evidence>
<protein>
    <submittedName>
        <fullName evidence="1">Uncharacterized protein</fullName>
    </submittedName>
</protein>
<proteinExistence type="predicted"/>
<dbReference type="EMBL" id="JAMQON010000001">
    <property type="protein sequence ID" value="MDS0258585.1"/>
    <property type="molecule type" value="Genomic_DNA"/>
</dbReference>
<gene>
    <name evidence="1" type="ORF">NDI56_04060</name>
</gene>
<evidence type="ECO:0000313" key="1">
    <source>
        <dbReference type="EMBL" id="MDS0258585.1"/>
    </source>
</evidence>
<dbReference type="RefSeq" id="WP_310918150.1">
    <property type="nucleotide sequence ID" value="NZ_JAMQON010000001.1"/>
</dbReference>
<reference evidence="1 2" key="1">
    <citation type="submission" date="2022-06" db="EMBL/GenBank/DDBJ databases">
        <title>Haloarcula sp. a new haloarchaeum isolate from saline soil.</title>
        <authorList>
            <person name="Strakova D."/>
            <person name="Galisteo C."/>
            <person name="Sanchez-Porro C."/>
            <person name="Ventosa A."/>
        </authorList>
    </citation>
    <scope>NUCLEOTIDE SEQUENCE [LARGE SCALE GENOMIC DNA]</scope>
    <source>
        <strain evidence="1 2">S1CR25-12</strain>
    </source>
</reference>